<dbReference type="RefSeq" id="WP_089819312.1">
    <property type="nucleotide sequence ID" value="NZ_FOZK01000006.1"/>
</dbReference>
<feature type="transmembrane region" description="Helical" evidence="1">
    <location>
        <begin position="36"/>
        <end position="59"/>
    </location>
</feature>
<dbReference type="AlphaFoldDB" id="A0A1I6MAT9"/>
<keyword evidence="1" id="KW-1133">Transmembrane helix</keyword>
<keyword evidence="1" id="KW-0472">Membrane</keyword>
<reference evidence="2 3" key="1">
    <citation type="submission" date="2016-10" db="EMBL/GenBank/DDBJ databases">
        <authorList>
            <person name="de Groot N.N."/>
        </authorList>
    </citation>
    <scope>NUCLEOTIDE SEQUENCE [LARGE SCALE GENOMIC DNA]</scope>
    <source>
        <strain evidence="2 3">CGMCC 1.10457</strain>
    </source>
</reference>
<dbReference type="OrthoDB" id="214372at2157"/>
<keyword evidence="3" id="KW-1185">Reference proteome</keyword>
<protein>
    <submittedName>
        <fullName evidence="2">Uncharacterized protein</fullName>
    </submittedName>
</protein>
<keyword evidence="1" id="KW-0812">Transmembrane</keyword>
<dbReference type="EMBL" id="FOZK01000006">
    <property type="protein sequence ID" value="SFS12829.1"/>
    <property type="molecule type" value="Genomic_DNA"/>
</dbReference>
<proteinExistence type="predicted"/>
<gene>
    <name evidence="2" type="ORF">SAMN05216559_4138</name>
</gene>
<evidence type="ECO:0000313" key="3">
    <source>
        <dbReference type="Proteomes" id="UP000199062"/>
    </source>
</evidence>
<accession>A0A1I6MAT9</accession>
<name>A0A1I6MAT9_9EURY</name>
<evidence type="ECO:0000313" key="2">
    <source>
        <dbReference type="EMBL" id="SFS12829.1"/>
    </source>
</evidence>
<sequence length="63" mass="7098">MADRPAIDRWDVAAVVSAVAVLLVAYVVAPGPIVQYGAWLTVFCIWMFWFVFFGTKWLYGVDV</sequence>
<organism evidence="2 3">
    <name type="scientific">Halomicrobium zhouii</name>
    <dbReference type="NCBI Taxonomy" id="767519"/>
    <lineage>
        <taxon>Archaea</taxon>
        <taxon>Methanobacteriati</taxon>
        <taxon>Methanobacteriota</taxon>
        <taxon>Stenosarchaea group</taxon>
        <taxon>Halobacteria</taxon>
        <taxon>Halobacteriales</taxon>
        <taxon>Haloarculaceae</taxon>
        <taxon>Halomicrobium</taxon>
    </lineage>
</organism>
<dbReference type="Proteomes" id="UP000199062">
    <property type="component" value="Unassembled WGS sequence"/>
</dbReference>
<evidence type="ECO:0000256" key="1">
    <source>
        <dbReference type="SAM" id="Phobius"/>
    </source>
</evidence>
<feature type="transmembrane region" description="Helical" evidence="1">
    <location>
        <begin position="12"/>
        <end position="30"/>
    </location>
</feature>